<keyword evidence="3" id="KW-1185">Reference proteome</keyword>
<sequence length="121" mass="13864">MQKIQSKIRYLDSAAVKKTYHLHRHHQSPISSQPPSTTGADHHHRLHLRSNSFNHEVVWTTADLHCEDSFNHREVAWTTVNILKPSSFFVVLQPQSTLQFPSTTDYHSLTKVSQSVNPNQG</sequence>
<accession>A0ABU6ZP42</accession>
<dbReference type="Proteomes" id="UP001341840">
    <property type="component" value="Unassembled WGS sequence"/>
</dbReference>
<gene>
    <name evidence="2" type="ORF">PIB30_077394</name>
</gene>
<proteinExistence type="predicted"/>
<reference evidence="2 3" key="1">
    <citation type="journal article" date="2023" name="Plants (Basel)">
        <title>Bridging the Gap: Combining Genomics and Transcriptomics Approaches to Understand Stylosanthes scabra, an Orphan Legume from the Brazilian Caatinga.</title>
        <authorList>
            <person name="Ferreira-Neto J.R.C."/>
            <person name="da Silva M.D."/>
            <person name="Binneck E."/>
            <person name="de Melo N.F."/>
            <person name="da Silva R.H."/>
            <person name="de Melo A.L.T.M."/>
            <person name="Pandolfi V."/>
            <person name="Bustamante F.O."/>
            <person name="Brasileiro-Vidal A.C."/>
            <person name="Benko-Iseppon A.M."/>
        </authorList>
    </citation>
    <scope>NUCLEOTIDE SEQUENCE [LARGE SCALE GENOMIC DNA]</scope>
    <source>
        <tissue evidence="2">Leaves</tissue>
    </source>
</reference>
<comment type="caution">
    <text evidence="2">The sequence shown here is derived from an EMBL/GenBank/DDBJ whole genome shotgun (WGS) entry which is preliminary data.</text>
</comment>
<dbReference type="EMBL" id="JASCZI010272900">
    <property type="protein sequence ID" value="MED6223778.1"/>
    <property type="molecule type" value="Genomic_DNA"/>
</dbReference>
<protein>
    <submittedName>
        <fullName evidence="2">Uncharacterized protein</fullName>
    </submittedName>
</protein>
<name>A0ABU6ZP42_9FABA</name>
<evidence type="ECO:0000313" key="2">
    <source>
        <dbReference type="EMBL" id="MED6223778.1"/>
    </source>
</evidence>
<feature type="region of interest" description="Disordered" evidence="1">
    <location>
        <begin position="22"/>
        <end position="43"/>
    </location>
</feature>
<evidence type="ECO:0000313" key="3">
    <source>
        <dbReference type="Proteomes" id="UP001341840"/>
    </source>
</evidence>
<evidence type="ECO:0000256" key="1">
    <source>
        <dbReference type="SAM" id="MobiDB-lite"/>
    </source>
</evidence>
<organism evidence="2 3">
    <name type="scientific">Stylosanthes scabra</name>
    <dbReference type="NCBI Taxonomy" id="79078"/>
    <lineage>
        <taxon>Eukaryota</taxon>
        <taxon>Viridiplantae</taxon>
        <taxon>Streptophyta</taxon>
        <taxon>Embryophyta</taxon>
        <taxon>Tracheophyta</taxon>
        <taxon>Spermatophyta</taxon>
        <taxon>Magnoliopsida</taxon>
        <taxon>eudicotyledons</taxon>
        <taxon>Gunneridae</taxon>
        <taxon>Pentapetalae</taxon>
        <taxon>rosids</taxon>
        <taxon>fabids</taxon>
        <taxon>Fabales</taxon>
        <taxon>Fabaceae</taxon>
        <taxon>Papilionoideae</taxon>
        <taxon>50 kb inversion clade</taxon>
        <taxon>dalbergioids sensu lato</taxon>
        <taxon>Dalbergieae</taxon>
        <taxon>Pterocarpus clade</taxon>
        <taxon>Stylosanthes</taxon>
    </lineage>
</organism>